<dbReference type="PANTHER" id="PTHR40761:SF1">
    <property type="entry name" value="CONSERVED INTEGRAL MEMBRANE ALANINE VALINE AND LEUCINE RICH PROTEIN-RELATED"/>
    <property type="match status" value="1"/>
</dbReference>
<sequence length="297" mass="29956">MPIGGVAAAVVGAVLLALGAQFQGRGVRSVDGVEGLGPVRRVLRLVTTGGWLLGSGFLVLAILLQLVALLLAPLPVVQPIGVLSLVVAALLNRRLAHARLQRRGVQGIVVCILGTAAFVVTAAFATSSTPADVPAVVPVLVLLAVVLAATGTALLLARRRMTPVVFAVLGAVCFGFVVTLMKVVLDRSGAAVQHGALIGPALPFTLLALVSAGVAGVVGITLVQRAYSGGSADLVVAALTVVDPLVAVSLGIGLLGQARAAPLWTFPVFAVAEVVSVLGVLLMSRHPPIATDAPVRP</sequence>
<accession>A0ABP8Z082</accession>
<evidence type="ECO:0000313" key="2">
    <source>
        <dbReference type="EMBL" id="GAA4741624.1"/>
    </source>
</evidence>
<proteinExistence type="predicted"/>
<feature type="transmembrane region" description="Helical" evidence="1">
    <location>
        <begin position="234"/>
        <end position="255"/>
    </location>
</feature>
<evidence type="ECO:0000313" key="3">
    <source>
        <dbReference type="Proteomes" id="UP001500121"/>
    </source>
</evidence>
<feature type="transmembrane region" description="Helical" evidence="1">
    <location>
        <begin position="164"/>
        <end position="185"/>
    </location>
</feature>
<feature type="transmembrane region" description="Helical" evidence="1">
    <location>
        <begin position="70"/>
        <end position="92"/>
    </location>
</feature>
<feature type="transmembrane region" description="Helical" evidence="1">
    <location>
        <begin position="42"/>
        <end position="64"/>
    </location>
</feature>
<dbReference type="Proteomes" id="UP001500121">
    <property type="component" value="Unassembled WGS sequence"/>
</dbReference>
<feature type="transmembrane region" description="Helical" evidence="1">
    <location>
        <begin position="136"/>
        <end position="157"/>
    </location>
</feature>
<comment type="caution">
    <text evidence="2">The sequence shown here is derived from an EMBL/GenBank/DDBJ whole genome shotgun (WGS) entry which is preliminary data.</text>
</comment>
<name>A0ABP8Z082_9MICO</name>
<dbReference type="RefSeq" id="WP_345480016.1">
    <property type="nucleotide sequence ID" value="NZ_BAABLP010000002.1"/>
</dbReference>
<feature type="transmembrane region" description="Helical" evidence="1">
    <location>
        <begin position="261"/>
        <end position="282"/>
    </location>
</feature>
<keyword evidence="1" id="KW-0812">Transmembrane</keyword>
<evidence type="ECO:0000256" key="1">
    <source>
        <dbReference type="SAM" id="Phobius"/>
    </source>
</evidence>
<reference evidence="3" key="1">
    <citation type="journal article" date="2019" name="Int. J. Syst. Evol. Microbiol.">
        <title>The Global Catalogue of Microorganisms (GCM) 10K type strain sequencing project: providing services to taxonomists for standard genome sequencing and annotation.</title>
        <authorList>
            <consortium name="The Broad Institute Genomics Platform"/>
            <consortium name="The Broad Institute Genome Sequencing Center for Infectious Disease"/>
            <person name="Wu L."/>
            <person name="Ma J."/>
        </authorList>
    </citation>
    <scope>NUCLEOTIDE SEQUENCE [LARGE SCALE GENOMIC DNA]</scope>
    <source>
        <strain evidence="3">JCM 19015</strain>
    </source>
</reference>
<protein>
    <recommendedName>
        <fullName evidence="4">Multidrug DMT transporter permease</fullName>
    </recommendedName>
</protein>
<keyword evidence="1" id="KW-0472">Membrane</keyword>
<feature type="transmembrane region" description="Helical" evidence="1">
    <location>
        <begin position="197"/>
        <end position="222"/>
    </location>
</feature>
<evidence type="ECO:0008006" key="4">
    <source>
        <dbReference type="Google" id="ProtNLM"/>
    </source>
</evidence>
<keyword evidence="3" id="KW-1185">Reference proteome</keyword>
<feature type="transmembrane region" description="Helical" evidence="1">
    <location>
        <begin position="6"/>
        <end position="22"/>
    </location>
</feature>
<dbReference type="EMBL" id="BAABLP010000002">
    <property type="protein sequence ID" value="GAA4741624.1"/>
    <property type="molecule type" value="Genomic_DNA"/>
</dbReference>
<gene>
    <name evidence="2" type="ORF">GCM10025783_10980</name>
</gene>
<feature type="transmembrane region" description="Helical" evidence="1">
    <location>
        <begin position="104"/>
        <end position="124"/>
    </location>
</feature>
<dbReference type="PANTHER" id="PTHR40761">
    <property type="entry name" value="CONSERVED INTEGRAL MEMBRANE ALANINE VALINE AND LEUCINE RICH PROTEIN-RELATED"/>
    <property type="match status" value="1"/>
</dbReference>
<keyword evidence="1" id="KW-1133">Transmembrane helix</keyword>
<organism evidence="2 3">
    <name type="scientific">Amnibacterium soli</name>
    <dbReference type="NCBI Taxonomy" id="1282736"/>
    <lineage>
        <taxon>Bacteria</taxon>
        <taxon>Bacillati</taxon>
        <taxon>Actinomycetota</taxon>
        <taxon>Actinomycetes</taxon>
        <taxon>Micrococcales</taxon>
        <taxon>Microbacteriaceae</taxon>
        <taxon>Amnibacterium</taxon>
    </lineage>
</organism>